<dbReference type="Proteomes" id="UP001224890">
    <property type="component" value="Unassembled WGS sequence"/>
</dbReference>
<comment type="caution">
    <text evidence="1">The sequence shown here is derived from an EMBL/GenBank/DDBJ whole genome shotgun (WGS) entry which is preliminary data.</text>
</comment>
<dbReference type="AlphaFoldDB" id="A0AAJ0ETC6"/>
<organism evidence="1 2">
    <name type="scientific">Colletotrichum godetiae</name>
    <dbReference type="NCBI Taxonomy" id="1209918"/>
    <lineage>
        <taxon>Eukaryota</taxon>
        <taxon>Fungi</taxon>
        <taxon>Dikarya</taxon>
        <taxon>Ascomycota</taxon>
        <taxon>Pezizomycotina</taxon>
        <taxon>Sordariomycetes</taxon>
        <taxon>Hypocreomycetidae</taxon>
        <taxon>Glomerellales</taxon>
        <taxon>Glomerellaceae</taxon>
        <taxon>Colletotrichum</taxon>
        <taxon>Colletotrichum acutatum species complex</taxon>
    </lineage>
</organism>
<evidence type="ECO:0000313" key="2">
    <source>
        <dbReference type="Proteomes" id="UP001224890"/>
    </source>
</evidence>
<evidence type="ECO:0000313" key="1">
    <source>
        <dbReference type="EMBL" id="KAK1674887.1"/>
    </source>
</evidence>
<dbReference type="RefSeq" id="XP_060428890.1">
    <property type="nucleotide sequence ID" value="XM_060565710.1"/>
</dbReference>
<gene>
    <name evidence="1" type="ORF">BDP55DRAFT_163783</name>
</gene>
<keyword evidence="2" id="KW-1185">Reference proteome</keyword>
<dbReference type="GeneID" id="85450236"/>
<name>A0AAJ0ETC6_9PEZI</name>
<protein>
    <submittedName>
        <fullName evidence="1">Uncharacterized protein</fullName>
    </submittedName>
</protein>
<dbReference type="EMBL" id="JAHMHR010000023">
    <property type="protein sequence ID" value="KAK1674887.1"/>
    <property type="molecule type" value="Genomic_DNA"/>
</dbReference>
<accession>A0AAJ0ETC6</accession>
<proteinExistence type="predicted"/>
<sequence>MGFTKRATFGRVVMSVVTTSQSTATYDCAEVVLKTTSCPFELLSLSSLCSHQVIKSLLLACRTTTREPLHNQIQDSTSKLTTAQHACHCSCCCCSGLRHAHFRRCLRGIWCLLPEWIDQRLYFRKLYRQGRRVLHSIPCRACSLPCVGRLRRRGTMKTVLSKPEGFRGSNAASSQC</sequence>
<reference evidence="1" key="1">
    <citation type="submission" date="2021-06" db="EMBL/GenBank/DDBJ databases">
        <title>Comparative genomics, transcriptomics and evolutionary studies reveal genomic signatures of adaptation to plant cell wall in hemibiotrophic fungi.</title>
        <authorList>
            <consortium name="DOE Joint Genome Institute"/>
            <person name="Baroncelli R."/>
            <person name="Diaz J.F."/>
            <person name="Benocci T."/>
            <person name="Peng M."/>
            <person name="Battaglia E."/>
            <person name="Haridas S."/>
            <person name="Andreopoulos W."/>
            <person name="Labutti K."/>
            <person name="Pangilinan J."/>
            <person name="Floch G.L."/>
            <person name="Makela M.R."/>
            <person name="Henrissat B."/>
            <person name="Grigoriev I.V."/>
            <person name="Crouch J.A."/>
            <person name="De Vries R.P."/>
            <person name="Sukno S.A."/>
            <person name="Thon M.R."/>
        </authorList>
    </citation>
    <scope>NUCLEOTIDE SEQUENCE</scope>
    <source>
        <strain evidence="1">CBS 193.32</strain>
    </source>
</reference>